<keyword evidence="2" id="KW-1185">Reference proteome</keyword>
<protein>
    <submittedName>
        <fullName evidence="1">Uncharacterized protein</fullName>
    </submittedName>
</protein>
<accession>A0A8S1W530</accession>
<comment type="caution">
    <text evidence="1">The sequence shown here is derived from an EMBL/GenBank/DDBJ whole genome shotgun (WGS) entry which is preliminary data.</text>
</comment>
<dbReference type="Proteomes" id="UP000689195">
    <property type="component" value="Unassembled WGS sequence"/>
</dbReference>
<proteinExistence type="predicted"/>
<name>A0A8S1W530_9CILI</name>
<reference evidence="1" key="1">
    <citation type="submission" date="2021-01" db="EMBL/GenBank/DDBJ databases">
        <authorList>
            <consortium name="Genoscope - CEA"/>
            <person name="William W."/>
        </authorList>
    </citation>
    <scope>NUCLEOTIDE SEQUENCE</scope>
</reference>
<dbReference type="EMBL" id="CAJJDO010000076">
    <property type="protein sequence ID" value="CAD8181206.1"/>
    <property type="molecule type" value="Genomic_DNA"/>
</dbReference>
<evidence type="ECO:0000313" key="1">
    <source>
        <dbReference type="EMBL" id="CAD8181206.1"/>
    </source>
</evidence>
<gene>
    <name evidence="1" type="ORF">PPENT_87.1.T0760006</name>
</gene>
<dbReference type="OrthoDB" id="303435at2759"/>
<dbReference type="AlphaFoldDB" id="A0A8S1W530"/>
<organism evidence="1 2">
    <name type="scientific">Paramecium pentaurelia</name>
    <dbReference type="NCBI Taxonomy" id="43138"/>
    <lineage>
        <taxon>Eukaryota</taxon>
        <taxon>Sar</taxon>
        <taxon>Alveolata</taxon>
        <taxon>Ciliophora</taxon>
        <taxon>Intramacronucleata</taxon>
        <taxon>Oligohymenophorea</taxon>
        <taxon>Peniculida</taxon>
        <taxon>Parameciidae</taxon>
        <taxon>Paramecium</taxon>
    </lineage>
</organism>
<evidence type="ECO:0000313" key="2">
    <source>
        <dbReference type="Proteomes" id="UP000689195"/>
    </source>
</evidence>
<sequence>MPKMIIEHQLISSKCALNLSLKGHETEENAVAELEFQRQMRINQFYETKKQAVLVCN</sequence>